<sequence>MASQNTTPSYHKQPNFLSSSDQLKTCTKLFYNFVISKSVYLFIIPAILCASIHHLSALYFDQTTITDQLYKYYANGRCSFMVGFVSLSSLLMGTIYILTKIVRRSRKVYLVDFACYKHDPSFLISRDTICQRLETVVSPESIEFCRKVMEKSGVSENAFVYGWNEFPPKSGFDCGRGEAETVICGAVGDLMAKTGVNPRDIGVVIVNISTFNPVPSLSAMIVNRYKLREDVLSYSLGGMGCSAGVIAVDLAKWLLQVRPNTYALVMSLESPTSSYYVGDDRSKLISNCLFRMGGVALLLSNRSSDHQISKYELKHTVRTHHGADDKAYTCARQEVDNEGKLGISISKDLIGVAGKALKTNIAALGPLVLPISEQLLFLANYMVRKLFKIEGISPYVPDFKLAFNHFCIHAGGKAVLNEVEKNLNLTKWQIEPSKMTLYRYSNTSSSSIWYELAYVEAKGRIREGDRIWQIAFGTGFKCGSAVWRALRTIDPAKADNPWSDVIDQFPINISN</sequence>
<keyword evidence="7" id="KW-0472">Membrane</keyword>
<evidence type="ECO:0000256" key="6">
    <source>
        <dbReference type="PIRNR" id="PIRNR036417"/>
    </source>
</evidence>
<keyword evidence="7" id="KW-0812">Transmembrane</keyword>
<dbReference type="InterPro" id="IPR012392">
    <property type="entry name" value="3-ktacl-CoA_syn"/>
</dbReference>
<comment type="similarity">
    <text evidence="2 6">Belongs to the thiolase-like superfamily. Chalcone/stilbene synthases family.</text>
</comment>
<reference evidence="10" key="1">
    <citation type="submission" date="2020-06" db="EMBL/GenBank/DDBJ databases">
        <authorList>
            <person name="Li T."/>
            <person name="Hu X."/>
            <person name="Zhang T."/>
            <person name="Song X."/>
            <person name="Zhang H."/>
            <person name="Dai N."/>
            <person name="Sheng W."/>
            <person name="Hou X."/>
            <person name="Wei L."/>
        </authorList>
    </citation>
    <scope>NUCLEOTIDE SEQUENCE</scope>
    <source>
        <strain evidence="10">KEN1</strain>
        <tissue evidence="10">Leaf</tissue>
    </source>
</reference>
<dbReference type="GO" id="GO:0009922">
    <property type="term" value="F:fatty acid elongase activity"/>
    <property type="evidence" value="ECO:0007669"/>
    <property type="project" value="UniProtKB-EC"/>
</dbReference>
<evidence type="ECO:0000256" key="3">
    <source>
        <dbReference type="ARBA" id="ARBA00022679"/>
    </source>
</evidence>
<feature type="transmembrane region" description="Helical" evidence="7">
    <location>
        <begin position="80"/>
        <end position="99"/>
    </location>
</feature>
<evidence type="ECO:0000259" key="9">
    <source>
        <dbReference type="Pfam" id="PF08541"/>
    </source>
</evidence>
<protein>
    <recommendedName>
        <fullName evidence="6">3-ketoacyl-CoA synthase</fullName>
        <ecNumber evidence="6">2.3.1.-</ecNumber>
    </recommendedName>
</protein>
<feature type="domain" description="Beta-ketoacyl-[acyl-carrier-protein] synthase III C-terminal" evidence="9">
    <location>
        <begin position="404"/>
        <end position="484"/>
    </location>
</feature>
<dbReference type="Pfam" id="PF08541">
    <property type="entry name" value="ACP_syn_III_C"/>
    <property type="match status" value="1"/>
</dbReference>
<evidence type="ECO:0000256" key="1">
    <source>
        <dbReference type="ARBA" id="ARBA00005194"/>
    </source>
</evidence>
<dbReference type="PANTHER" id="PTHR31561">
    <property type="entry name" value="3-KETOACYL-COA SYNTHASE"/>
    <property type="match status" value="1"/>
</dbReference>
<keyword evidence="3 6" id="KW-0808">Transferase</keyword>
<dbReference type="PIRSF" id="PIRSF036417">
    <property type="entry name" value="3-ktacl-CoA_syn"/>
    <property type="match status" value="1"/>
</dbReference>
<feature type="transmembrane region" description="Helical" evidence="7">
    <location>
        <begin position="231"/>
        <end position="255"/>
    </location>
</feature>
<comment type="pathway">
    <text evidence="1 6">Lipid metabolism; fatty acid biosynthesis.</text>
</comment>
<evidence type="ECO:0000259" key="8">
    <source>
        <dbReference type="Pfam" id="PF08392"/>
    </source>
</evidence>
<keyword evidence="4 6" id="KW-0012">Acyltransferase</keyword>
<comment type="caution">
    <text evidence="10">The sequence shown here is derived from an EMBL/GenBank/DDBJ whole genome shotgun (WGS) entry which is preliminary data.</text>
</comment>
<organism evidence="10">
    <name type="scientific">Sesamum latifolium</name>
    <dbReference type="NCBI Taxonomy" id="2727402"/>
    <lineage>
        <taxon>Eukaryota</taxon>
        <taxon>Viridiplantae</taxon>
        <taxon>Streptophyta</taxon>
        <taxon>Embryophyta</taxon>
        <taxon>Tracheophyta</taxon>
        <taxon>Spermatophyta</taxon>
        <taxon>Magnoliopsida</taxon>
        <taxon>eudicotyledons</taxon>
        <taxon>Gunneridae</taxon>
        <taxon>Pentapetalae</taxon>
        <taxon>asterids</taxon>
        <taxon>lamiids</taxon>
        <taxon>Lamiales</taxon>
        <taxon>Pedaliaceae</taxon>
        <taxon>Sesamum</taxon>
    </lineage>
</organism>
<dbReference type="InterPro" id="IPR013747">
    <property type="entry name" value="ACP_syn_III_C"/>
</dbReference>
<dbReference type="CDD" id="cd00831">
    <property type="entry name" value="CHS_like"/>
    <property type="match status" value="1"/>
</dbReference>
<gene>
    <name evidence="10" type="ORF">Slati_3682700</name>
</gene>
<comment type="catalytic activity">
    <reaction evidence="5">
        <text>a very-long-chain acyl-CoA + malonyl-CoA + H(+) = a very-long-chain 3-oxoacyl-CoA + CO2 + CoA</text>
        <dbReference type="Rhea" id="RHEA:32727"/>
        <dbReference type="ChEBI" id="CHEBI:15378"/>
        <dbReference type="ChEBI" id="CHEBI:16526"/>
        <dbReference type="ChEBI" id="CHEBI:57287"/>
        <dbReference type="ChEBI" id="CHEBI:57384"/>
        <dbReference type="ChEBI" id="CHEBI:90725"/>
        <dbReference type="ChEBI" id="CHEBI:90736"/>
        <dbReference type="EC" id="2.3.1.199"/>
    </reaction>
</comment>
<dbReference type="Pfam" id="PF08392">
    <property type="entry name" value="FAE1_CUT1_RppA"/>
    <property type="match status" value="1"/>
</dbReference>
<accession>A0AAW2U121</accession>
<proteinExistence type="inferred from homology"/>
<dbReference type="EC" id="2.3.1.-" evidence="6"/>
<dbReference type="InterPro" id="IPR013601">
    <property type="entry name" value="FAE1_typ3_polyketide_synth"/>
</dbReference>
<dbReference type="AlphaFoldDB" id="A0AAW2U121"/>
<feature type="transmembrane region" description="Helical" evidence="7">
    <location>
        <begin position="39"/>
        <end position="60"/>
    </location>
</feature>
<evidence type="ECO:0000256" key="5">
    <source>
        <dbReference type="ARBA" id="ARBA00047375"/>
    </source>
</evidence>
<name>A0AAW2U121_9LAMI</name>
<dbReference type="SUPFAM" id="SSF53901">
    <property type="entry name" value="Thiolase-like"/>
    <property type="match status" value="2"/>
</dbReference>
<reference evidence="10" key="2">
    <citation type="journal article" date="2024" name="Plant">
        <title>Genomic evolution and insights into agronomic trait innovations of Sesamum species.</title>
        <authorList>
            <person name="Miao H."/>
            <person name="Wang L."/>
            <person name="Qu L."/>
            <person name="Liu H."/>
            <person name="Sun Y."/>
            <person name="Le M."/>
            <person name="Wang Q."/>
            <person name="Wei S."/>
            <person name="Zheng Y."/>
            <person name="Lin W."/>
            <person name="Duan Y."/>
            <person name="Cao H."/>
            <person name="Xiong S."/>
            <person name="Wang X."/>
            <person name="Wei L."/>
            <person name="Li C."/>
            <person name="Ma Q."/>
            <person name="Ju M."/>
            <person name="Zhao R."/>
            <person name="Li G."/>
            <person name="Mu C."/>
            <person name="Tian Q."/>
            <person name="Mei H."/>
            <person name="Zhang T."/>
            <person name="Gao T."/>
            <person name="Zhang H."/>
        </authorList>
    </citation>
    <scope>NUCLEOTIDE SEQUENCE</scope>
    <source>
        <strain evidence="10">KEN1</strain>
    </source>
</reference>
<feature type="domain" description="FAE" evidence="8">
    <location>
        <begin position="102"/>
        <end position="386"/>
    </location>
</feature>
<dbReference type="Gene3D" id="3.40.47.10">
    <property type="match status" value="1"/>
</dbReference>
<dbReference type="GO" id="GO:0016020">
    <property type="term" value="C:membrane"/>
    <property type="evidence" value="ECO:0007669"/>
    <property type="project" value="InterPro"/>
</dbReference>
<evidence type="ECO:0000256" key="2">
    <source>
        <dbReference type="ARBA" id="ARBA00005531"/>
    </source>
</evidence>
<evidence type="ECO:0000313" key="10">
    <source>
        <dbReference type="EMBL" id="KAL0410930.1"/>
    </source>
</evidence>
<evidence type="ECO:0000256" key="4">
    <source>
        <dbReference type="ARBA" id="ARBA00023315"/>
    </source>
</evidence>
<dbReference type="EMBL" id="JACGWN010000013">
    <property type="protein sequence ID" value="KAL0410930.1"/>
    <property type="molecule type" value="Genomic_DNA"/>
</dbReference>
<dbReference type="InterPro" id="IPR016039">
    <property type="entry name" value="Thiolase-like"/>
</dbReference>
<dbReference type="GO" id="GO:0006633">
    <property type="term" value="P:fatty acid biosynthetic process"/>
    <property type="evidence" value="ECO:0007669"/>
    <property type="project" value="InterPro"/>
</dbReference>
<keyword evidence="7" id="KW-1133">Transmembrane helix</keyword>
<evidence type="ECO:0000256" key="7">
    <source>
        <dbReference type="SAM" id="Phobius"/>
    </source>
</evidence>